<evidence type="ECO:0000313" key="4">
    <source>
        <dbReference type="EMBL" id="EGG20537.1"/>
    </source>
</evidence>
<protein>
    <submittedName>
        <fullName evidence="4">Oxysterol binding family protein</fullName>
    </submittedName>
</protein>
<dbReference type="GO" id="GO:0016020">
    <property type="term" value="C:membrane"/>
    <property type="evidence" value="ECO:0007669"/>
    <property type="project" value="TreeGrafter"/>
</dbReference>
<dbReference type="GO" id="GO:0032934">
    <property type="term" value="F:sterol binding"/>
    <property type="evidence" value="ECO:0007669"/>
    <property type="project" value="TreeGrafter"/>
</dbReference>
<dbReference type="SUPFAM" id="SSF144000">
    <property type="entry name" value="Oxysterol-binding protein-like"/>
    <property type="match status" value="1"/>
</dbReference>
<dbReference type="OrthoDB" id="14833at2759"/>
<evidence type="ECO:0000313" key="5">
    <source>
        <dbReference type="Proteomes" id="UP000007797"/>
    </source>
</evidence>
<evidence type="ECO:0000256" key="2">
    <source>
        <dbReference type="RuleBase" id="RU003844"/>
    </source>
</evidence>
<dbReference type="InterPro" id="IPR037239">
    <property type="entry name" value="OSBP_sf"/>
</dbReference>
<dbReference type="FunFam" id="1.10.287.2720:FF:000001">
    <property type="entry name" value="Oxysterol-binding OBPalpha"/>
    <property type="match status" value="1"/>
</dbReference>
<keyword evidence="5" id="KW-1185">Reference proteome</keyword>
<dbReference type="EMBL" id="GL883010">
    <property type="protein sequence ID" value="EGG20537.1"/>
    <property type="molecule type" value="Genomic_DNA"/>
</dbReference>
<proteinExistence type="inferred from homology"/>
<dbReference type="PANTHER" id="PTHR10972:SF102">
    <property type="entry name" value="OXYSTEROL-BINDING PROTEIN"/>
    <property type="match status" value="1"/>
</dbReference>
<organism evidence="4 5">
    <name type="scientific">Cavenderia fasciculata</name>
    <name type="common">Slime mold</name>
    <name type="synonym">Dictyostelium fasciculatum</name>
    <dbReference type="NCBI Taxonomy" id="261658"/>
    <lineage>
        <taxon>Eukaryota</taxon>
        <taxon>Amoebozoa</taxon>
        <taxon>Evosea</taxon>
        <taxon>Eumycetozoa</taxon>
        <taxon>Dictyostelia</taxon>
        <taxon>Acytosteliales</taxon>
        <taxon>Cavenderiaceae</taxon>
        <taxon>Cavenderia</taxon>
    </lineage>
</organism>
<dbReference type="AlphaFoldDB" id="F4PRN8"/>
<dbReference type="Gene3D" id="1.10.287.2720">
    <property type="match status" value="1"/>
</dbReference>
<dbReference type="Gene3D" id="3.30.70.3490">
    <property type="match status" value="1"/>
</dbReference>
<dbReference type="OMA" id="VHTHKKD"/>
<dbReference type="KEGG" id="dfa:DFA_00398"/>
<reference evidence="5" key="1">
    <citation type="journal article" date="2011" name="Genome Res.">
        <title>Phylogeny-wide analysis of social amoeba genomes highlights ancient origins for complex intercellular communication.</title>
        <authorList>
            <person name="Heidel A.J."/>
            <person name="Lawal H.M."/>
            <person name="Felder M."/>
            <person name="Schilde C."/>
            <person name="Helps N.R."/>
            <person name="Tunggal B."/>
            <person name="Rivero F."/>
            <person name="John U."/>
            <person name="Schleicher M."/>
            <person name="Eichinger L."/>
            <person name="Platzer M."/>
            <person name="Noegel A.A."/>
            <person name="Schaap P."/>
            <person name="Gloeckner G."/>
        </authorList>
    </citation>
    <scope>NUCLEOTIDE SEQUENCE [LARGE SCALE GENOMIC DNA]</scope>
    <source>
        <strain evidence="5">SH3</strain>
    </source>
</reference>
<dbReference type="GO" id="GO:0005829">
    <property type="term" value="C:cytosol"/>
    <property type="evidence" value="ECO:0007669"/>
    <property type="project" value="TreeGrafter"/>
</dbReference>
<dbReference type="PANTHER" id="PTHR10972">
    <property type="entry name" value="OXYSTEROL-BINDING PROTEIN-RELATED"/>
    <property type="match status" value="1"/>
</dbReference>
<evidence type="ECO:0000256" key="1">
    <source>
        <dbReference type="ARBA" id="ARBA00008842"/>
    </source>
</evidence>
<dbReference type="InterPro" id="IPR000648">
    <property type="entry name" value="Oxysterol-bd"/>
</dbReference>
<accession>F4PRN8</accession>
<dbReference type="Proteomes" id="UP000007797">
    <property type="component" value="Unassembled WGS sequence"/>
</dbReference>
<sequence>MDPLIVENQPQPPQQQQETFPPSPPPESSSPLEQYSEEIKNGNAEVLEEEPRNLLLSVLSEIKIGMDLSTVPLPTFILESRSLLEKFTDFMVHCDQLHNVHTLIDPMDRMLAVSKWYLSGFSYTPKGVKKPYNPILGEIFRAKWQYHDTTTQLIAEQVCHHPPISCIYISNRKDGYVVTGTISPRGSYQITSLVVHVEGTITLRFIETNEEYTFNFPSIYARGILFGTLMTEIAGKTSINCSSTNLRADFDFKTKPLFGGDYNEVSGKIKKKGETLYNISGKWDNRLDITSAVQKKSSSPKNAQVLWDCKNAKKTPKFIKPIPEQAENESQRLWQFVSNAITKRDQKEATAEKIKLENVQRQGVKKRKEKNIEWQPKHFIKVNDQWVYKNSNFTPYNPNEPPEIFNIDEESNN</sequence>
<dbReference type="InterPro" id="IPR018494">
    <property type="entry name" value="Oxysterol-bd_CS"/>
</dbReference>
<dbReference type="Pfam" id="PF01237">
    <property type="entry name" value="Oxysterol_BP"/>
    <property type="match status" value="1"/>
</dbReference>
<feature type="region of interest" description="Disordered" evidence="3">
    <location>
        <begin position="1"/>
        <end position="36"/>
    </location>
</feature>
<evidence type="ECO:0000256" key="3">
    <source>
        <dbReference type="SAM" id="MobiDB-lite"/>
    </source>
</evidence>
<dbReference type="PROSITE" id="PS01013">
    <property type="entry name" value="OSBP"/>
    <property type="match status" value="1"/>
</dbReference>
<name>F4PRN8_CACFS</name>
<dbReference type="RefSeq" id="XP_004358387.1">
    <property type="nucleotide sequence ID" value="XM_004358330.1"/>
</dbReference>
<dbReference type="Gene3D" id="2.40.160.120">
    <property type="match status" value="1"/>
</dbReference>
<comment type="similarity">
    <text evidence="1 2">Belongs to the OSBP family.</text>
</comment>
<dbReference type="GeneID" id="14872760"/>
<gene>
    <name evidence="4" type="primary">osbD</name>
    <name evidence="4" type="ORF">DFA_00398</name>
</gene>